<dbReference type="RefSeq" id="WP_025413668.1">
    <property type="nucleotide sequence ID" value="NZ_CP007129.1"/>
</dbReference>
<evidence type="ECO:0000256" key="1">
    <source>
        <dbReference type="ARBA" id="ARBA00023002"/>
    </source>
</evidence>
<keyword evidence="4" id="KW-0614">Plasmid</keyword>
<accession>W0RRV8</accession>
<dbReference type="PROSITE" id="PS51318">
    <property type="entry name" value="TAT"/>
    <property type="match status" value="1"/>
</dbReference>
<evidence type="ECO:0000259" key="3">
    <source>
        <dbReference type="Pfam" id="PF19051"/>
    </source>
</evidence>
<dbReference type="InParanoid" id="W0RRV8"/>
<dbReference type="OrthoDB" id="9815825at2"/>
<dbReference type="EMBL" id="CP007129">
    <property type="protein sequence ID" value="AHG92323.1"/>
    <property type="molecule type" value="Genomic_DNA"/>
</dbReference>
<dbReference type="PANTHER" id="PTHR43818">
    <property type="entry name" value="BCDNA.GH03377"/>
    <property type="match status" value="1"/>
</dbReference>
<geneLocation type="plasmid" evidence="4 5">
    <name>1</name>
</geneLocation>
<dbReference type="SUPFAM" id="SSF51735">
    <property type="entry name" value="NAD(P)-binding Rossmann-fold domains"/>
    <property type="match status" value="1"/>
</dbReference>
<dbReference type="AlphaFoldDB" id="W0RRV8"/>
<dbReference type="InterPro" id="IPR036291">
    <property type="entry name" value="NAD(P)-bd_dom_sf"/>
</dbReference>
<dbReference type="Pfam" id="PF19051">
    <property type="entry name" value="GFO_IDH_MocA_C2"/>
    <property type="match status" value="1"/>
</dbReference>
<dbReference type="Pfam" id="PF01408">
    <property type="entry name" value="GFO_IDH_MocA"/>
    <property type="match status" value="1"/>
</dbReference>
<protein>
    <submittedName>
        <fullName evidence="4">Oxidoreductase domain protein</fullName>
    </submittedName>
</protein>
<proteinExistence type="predicted"/>
<evidence type="ECO:0000259" key="2">
    <source>
        <dbReference type="Pfam" id="PF01408"/>
    </source>
</evidence>
<feature type="domain" description="Gfo/Idh/MocA-like oxidoreductase N-terminal" evidence="2">
    <location>
        <begin position="51"/>
        <end position="171"/>
    </location>
</feature>
<dbReference type="PANTHER" id="PTHR43818:SF11">
    <property type="entry name" value="BCDNA.GH03377"/>
    <property type="match status" value="1"/>
</dbReference>
<evidence type="ECO:0000313" key="5">
    <source>
        <dbReference type="Proteomes" id="UP000019151"/>
    </source>
</evidence>
<keyword evidence="1" id="KW-0560">Oxidoreductase</keyword>
<dbReference type="GO" id="GO:0016491">
    <property type="term" value="F:oxidoreductase activity"/>
    <property type="evidence" value="ECO:0007669"/>
    <property type="project" value="UniProtKB-KW"/>
</dbReference>
<dbReference type="Gene3D" id="3.30.360.10">
    <property type="entry name" value="Dihydrodipicolinate Reductase, domain 2"/>
    <property type="match status" value="1"/>
</dbReference>
<evidence type="ECO:0000313" key="4">
    <source>
        <dbReference type="EMBL" id="AHG92323.1"/>
    </source>
</evidence>
<dbReference type="InterPro" id="IPR006311">
    <property type="entry name" value="TAT_signal"/>
</dbReference>
<dbReference type="InterPro" id="IPR000683">
    <property type="entry name" value="Gfo/Idh/MocA-like_OxRdtase_N"/>
</dbReference>
<dbReference type="HOGENOM" id="CLU_023194_24_1_0"/>
<dbReference type="SUPFAM" id="SSF55347">
    <property type="entry name" value="Glyceraldehyde-3-phosphate dehydrogenase-like, C-terminal domain"/>
    <property type="match status" value="1"/>
</dbReference>
<dbReference type="InterPro" id="IPR050463">
    <property type="entry name" value="Gfo/Idh/MocA_oxidrdct_glycsds"/>
</dbReference>
<keyword evidence="5" id="KW-1185">Reference proteome</keyword>
<sequence>MDNNQFSRREFLGLGAFAGASLAGRRIRPARELVLDAPAQPPVSSQPSDRVRFGIVGVGMQGSGLLATAITVPGVECVAAADLYDGRHVLAREITNNPSLRVTRRYQELLDDKNIDAIIAAVPDHWHKQLVIDALNAGKDVYCEKPMSHTPADGVAMLDAARRTGRIVQIGSQRVSSPICAKARELIAQGMIGELTLVEGWNGRNDPTGAWQYPPPLDLSPANLDWDTWLGTAPKKPFDPITFARWRAWKEYGTGVAGDLLVHLVSGLLFMLDMNRPPTRVASVGGIRRWKDGRNMPDVHAAVYDYAGLPVYMRLNLGTEMPETYRFQGSKGILEMTGNTIALTPQWGDDRSPSYYSGSFPKAMRDAYVKQWHAENDERLARESMSEAVVIRGGNFDATKGHLANFFDAVRTRKPVVEDALFGHNAALACHLANESYFRQDSVRWDEGARTIKS</sequence>
<gene>
    <name evidence="4" type="ORF">J421_4788</name>
</gene>
<name>W0RRV8_9BACT</name>
<dbReference type="Gene3D" id="3.40.50.720">
    <property type="entry name" value="NAD(P)-binding Rossmann-like Domain"/>
    <property type="match status" value="1"/>
</dbReference>
<dbReference type="GO" id="GO:0000166">
    <property type="term" value="F:nucleotide binding"/>
    <property type="evidence" value="ECO:0007669"/>
    <property type="project" value="InterPro"/>
</dbReference>
<dbReference type="InterPro" id="IPR043906">
    <property type="entry name" value="Gfo/Idh/MocA_OxRdtase_bact_C"/>
</dbReference>
<dbReference type="KEGG" id="gba:J421_4788"/>
<dbReference type="Proteomes" id="UP000019151">
    <property type="component" value="Plasmid 1"/>
</dbReference>
<feature type="domain" description="Gfo/Idh/MocA-like oxidoreductase bacterial type C-terminal" evidence="3">
    <location>
        <begin position="219"/>
        <end position="275"/>
    </location>
</feature>
<reference evidence="4 5" key="1">
    <citation type="journal article" date="2014" name="Genome Announc.">
        <title>Genome Sequence and Methylome of Soil Bacterium Gemmatirosa kalamazoonensis KBS708T, a Member of the Rarely Cultivated Gemmatimonadetes Phylum.</title>
        <authorList>
            <person name="Debruyn J.M."/>
            <person name="Radosevich M."/>
            <person name="Wommack K.E."/>
            <person name="Polson S.W."/>
            <person name="Hauser L.J."/>
            <person name="Fawaz M.N."/>
            <person name="Korlach J."/>
            <person name="Tsai Y.C."/>
        </authorList>
    </citation>
    <scope>NUCLEOTIDE SEQUENCE [LARGE SCALE GENOMIC DNA]</scope>
    <source>
        <strain evidence="4 5">KBS708</strain>
        <plasmid evidence="5">Plasmid 1</plasmid>
    </source>
</reference>
<organism evidence="4 5">
    <name type="scientific">Gemmatirosa kalamazoonensis</name>
    <dbReference type="NCBI Taxonomy" id="861299"/>
    <lineage>
        <taxon>Bacteria</taxon>
        <taxon>Pseudomonadati</taxon>
        <taxon>Gemmatimonadota</taxon>
        <taxon>Gemmatimonadia</taxon>
        <taxon>Gemmatimonadales</taxon>
        <taxon>Gemmatimonadaceae</taxon>
        <taxon>Gemmatirosa</taxon>
    </lineage>
</organism>